<proteinExistence type="predicted"/>
<dbReference type="Pfam" id="PF00440">
    <property type="entry name" value="TetR_N"/>
    <property type="match status" value="1"/>
</dbReference>
<reference evidence="7" key="1">
    <citation type="journal article" date="2019" name="Int. J. Syst. Evol. Microbiol.">
        <title>The Global Catalogue of Microorganisms (GCM) 10K type strain sequencing project: providing services to taxonomists for standard genome sequencing and annotation.</title>
        <authorList>
            <consortium name="The Broad Institute Genomics Platform"/>
            <consortium name="The Broad Institute Genome Sequencing Center for Infectious Disease"/>
            <person name="Wu L."/>
            <person name="Ma J."/>
        </authorList>
    </citation>
    <scope>NUCLEOTIDE SEQUENCE [LARGE SCALE GENOMIC DNA]</scope>
    <source>
        <strain evidence="7">KCTC 32255</strain>
    </source>
</reference>
<sequence length="214" mass="23787">MAVNPTQTRIRNAAIRLFAKKGFHGVGIRELAQAAKVSPASLYHYIGSKEELLADIMWESLERLLSAAMLATTDVADPREKLGRLVTLHVVAHAVQSKETAVVDNELRSLAPKLRKRVIDKRDAYEQLWAETIEQGAEAGLFRSDHDGLARRALLEMCSGVARWYSTKGEIKLDTLASEFTDIALRSLGTGEAPPQPDMDRCRTIVKYTWGTKV</sequence>
<evidence type="ECO:0000259" key="5">
    <source>
        <dbReference type="PROSITE" id="PS50977"/>
    </source>
</evidence>
<dbReference type="PANTHER" id="PTHR30055">
    <property type="entry name" value="HTH-TYPE TRANSCRIPTIONAL REGULATOR RUTR"/>
    <property type="match status" value="1"/>
</dbReference>
<protein>
    <submittedName>
        <fullName evidence="6">TetR/AcrR family transcriptional regulator</fullName>
    </submittedName>
</protein>
<evidence type="ECO:0000256" key="1">
    <source>
        <dbReference type="ARBA" id="ARBA00023015"/>
    </source>
</evidence>
<evidence type="ECO:0000256" key="2">
    <source>
        <dbReference type="ARBA" id="ARBA00023125"/>
    </source>
</evidence>
<comment type="caution">
    <text evidence="6">The sequence shown here is derived from an EMBL/GenBank/DDBJ whole genome shotgun (WGS) entry which is preliminary data.</text>
</comment>
<dbReference type="Gene3D" id="1.10.10.60">
    <property type="entry name" value="Homeodomain-like"/>
    <property type="match status" value="1"/>
</dbReference>
<keyword evidence="1" id="KW-0805">Transcription regulation</keyword>
<dbReference type="Gene3D" id="1.10.357.10">
    <property type="entry name" value="Tetracycline Repressor, domain 2"/>
    <property type="match status" value="1"/>
</dbReference>
<dbReference type="Pfam" id="PF17932">
    <property type="entry name" value="TetR_C_24"/>
    <property type="match status" value="1"/>
</dbReference>
<feature type="DNA-binding region" description="H-T-H motif" evidence="4">
    <location>
        <begin position="27"/>
        <end position="46"/>
    </location>
</feature>
<dbReference type="SUPFAM" id="SSF48498">
    <property type="entry name" value="Tetracyclin repressor-like, C-terminal domain"/>
    <property type="match status" value="1"/>
</dbReference>
<dbReference type="Proteomes" id="UP001596337">
    <property type="component" value="Unassembled WGS sequence"/>
</dbReference>
<dbReference type="PRINTS" id="PR00455">
    <property type="entry name" value="HTHTETR"/>
</dbReference>
<dbReference type="RefSeq" id="WP_345395649.1">
    <property type="nucleotide sequence ID" value="NZ_BAABLA010000024.1"/>
</dbReference>
<organism evidence="6 7">
    <name type="scientific">Haloechinothrix salitolerans</name>
    <dbReference type="NCBI Taxonomy" id="926830"/>
    <lineage>
        <taxon>Bacteria</taxon>
        <taxon>Bacillati</taxon>
        <taxon>Actinomycetota</taxon>
        <taxon>Actinomycetes</taxon>
        <taxon>Pseudonocardiales</taxon>
        <taxon>Pseudonocardiaceae</taxon>
        <taxon>Haloechinothrix</taxon>
    </lineage>
</organism>
<evidence type="ECO:0000313" key="6">
    <source>
        <dbReference type="EMBL" id="MFC6866526.1"/>
    </source>
</evidence>
<dbReference type="SUPFAM" id="SSF46689">
    <property type="entry name" value="Homeodomain-like"/>
    <property type="match status" value="1"/>
</dbReference>
<dbReference type="InterPro" id="IPR009057">
    <property type="entry name" value="Homeodomain-like_sf"/>
</dbReference>
<dbReference type="InterPro" id="IPR041490">
    <property type="entry name" value="KstR2_TetR_C"/>
</dbReference>
<gene>
    <name evidence="6" type="ORF">ACFQGD_05155</name>
</gene>
<dbReference type="PROSITE" id="PS50977">
    <property type="entry name" value="HTH_TETR_2"/>
    <property type="match status" value="1"/>
</dbReference>
<evidence type="ECO:0000313" key="7">
    <source>
        <dbReference type="Proteomes" id="UP001596337"/>
    </source>
</evidence>
<dbReference type="InterPro" id="IPR036271">
    <property type="entry name" value="Tet_transcr_reg_TetR-rel_C_sf"/>
</dbReference>
<keyword evidence="3" id="KW-0804">Transcription</keyword>
<dbReference type="InterPro" id="IPR050109">
    <property type="entry name" value="HTH-type_TetR-like_transc_reg"/>
</dbReference>
<keyword evidence="7" id="KW-1185">Reference proteome</keyword>
<dbReference type="PANTHER" id="PTHR30055:SF240">
    <property type="entry name" value="HTH-TYPE TRANSCRIPTIONAL REGULATOR ACRR"/>
    <property type="match status" value="1"/>
</dbReference>
<evidence type="ECO:0000256" key="3">
    <source>
        <dbReference type="ARBA" id="ARBA00023163"/>
    </source>
</evidence>
<evidence type="ECO:0000256" key="4">
    <source>
        <dbReference type="PROSITE-ProRule" id="PRU00335"/>
    </source>
</evidence>
<accession>A0ABW2BUA0</accession>
<dbReference type="InterPro" id="IPR001647">
    <property type="entry name" value="HTH_TetR"/>
</dbReference>
<dbReference type="EMBL" id="JBHSXX010000001">
    <property type="protein sequence ID" value="MFC6866526.1"/>
    <property type="molecule type" value="Genomic_DNA"/>
</dbReference>
<keyword evidence="2 4" id="KW-0238">DNA-binding</keyword>
<feature type="domain" description="HTH tetR-type" evidence="5">
    <location>
        <begin position="4"/>
        <end position="64"/>
    </location>
</feature>
<name>A0ABW2BUA0_9PSEU</name>